<protein>
    <submittedName>
        <fullName evidence="1">Uncharacterized protein</fullName>
    </submittedName>
</protein>
<dbReference type="EMBL" id="MN740595">
    <property type="protein sequence ID" value="QHS78181.1"/>
    <property type="molecule type" value="Genomic_DNA"/>
</dbReference>
<evidence type="ECO:0000313" key="1">
    <source>
        <dbReference type="EMBL" id="QHS78181.1"/>
    </source>
</evidence>
<accession>A0A6C0AFR7</accession>
<dbReference type="AlphaFoldDB" id="A0A6C0AFR7"/>
<sequence>MIFKYLYELYINEKNNARKVTIEKIVFYLDDNYNKKYGQYSKDYIMKFINDIKLNELYTNFIKEHTLKNISDEFF</sequence>
<name>A0A6C0AFR7_9ZZZZ</name>
<proteinExistence type="predicted"/>
<organism evidence="1">
    <name type="scientific">viral metagenome</name>
    <dbReference type="NCBI Taxonomy" id="1070528"/>
    <lineage>
        <taxon>unclassified sequences</taxon>
        <taxon>metagenomes</taxon>
        <taxon>organismal metagenomes</taxon>
    </lineage>
</organism>
<reference evidence="1" key="1">
    <citation type="journal article" date="2020" name="Nature">
        <title>Giant virus diversity and host interactions through global metagenomics.</title>
        <authorList>
            <person name="Schulz F."/>
            <person name="Roux S."/>
            <person name="Paez-Espino D."/>
            <person name="Jungbluth S."/>
            <person name="Walsh D.A."/>
            <person name="Denef V.J."/>
            <person name="McMahon K.D."/>
            <person name="Konstantinidis K.T."/>
            <person name="Eloe-Fadrosh E.A."/>
            <person name="Kyrpides N.C."/>
            <person name="Woyke T."/>
        </authorList>
    </citation>
    <scope>NUCLEOTIDE SEQUENCE</scope>
    <source>
        <strain evidence="1">GVMAG-S-1021933-23</strain>
    </source>
</reference>